<feature type="transmembrane region" description="Helical" evidence="7">
    <location>
        <begin position="209"/>
        <end position="230"/>
    </location>
</feature>
<feature type="transmembrane region" description="Helical" evidence="7">
    <location>
        <begin position="242"/>
        <end position="261"/>
    </location>
</feature>
<dbReference type="PANTHER" id="PTHR32322">
    <property type="entry name" value="INNER MEMBRANE TRANSPORTER"/>
    <property type="match status" value="1"/>
</dbReference>
<dbReference type="InterPro" id="IPR037185">
    <property type="entry name" value="EmrE-like"/>
</dbReference>
<dbReference type="Proteomes" id="UP000321685">
    <property type="component" value="Unassembled WGS sequence"/>
</dbReference>
<feature type="transmembrane region" description="Helical" evidence="7">
    <location>
        <begin position="117"/>
        <end position="133"/>
    </location>
</feature>
<protein>
    <submittedName>
        <fullName evidence="9">Membrane protein</fullName>
    </submittedName>
</protein>
<dbReference type="OrthoDB" id="9812521at2"/>
<feature type="transmembrane region" description="Helical" evidence="7">
    <location>
        <begin position="88"/>
        <end position="108"/>
    </location>
</feature>
<accession>A0A511DLS3</accession>
<gene>
    <name evidence="9" type="ORF">PSU4_36880</name>
</gene>
<sequence length="313" mass="32344">MRPRDRLLAAVVAVLWGVNFLAIHFGLTHFPPMLLACLRFTLIAIPTILFVPRPAVPLRWFLGYGVGFGTLQFVFLFVAMNVGMPTGLASLVLQSSAPLTVVLGVLLLRERPSRRQVVGIGAAALGLAAIAAAQSQSAALVPVLLTLMAGLSWAVGNLCARLAAPPEPMHLTLWACVVPVVPLLVLSLLTEGPAADLEALRTVFTPSGLVGLGAVVYLVVFATIIGSGIWTALMRRYEAGVVAPNSMLVPIVGMSSAALVLGERPGIVELVAGAVVVGGVLLGSARPAGQAGTAGEPAVVPAPPTERTALSRN</sequence>
<feature type="transmembrane region" description="Helical" evidence="7">
    <location>
        <begin position="267"/>
        <end position="285"/>
    </location>
</feature>
<evidence type="ECO:0000256" key="3">
    <source>
        <dbReference type="ARBA" id="ARBA00022692"/>
    </source>
</evidence>
<proteinExistence type="inferred from homology"/>
<feature type="transmembrane region" description="Helical" evidence="7">
    <location>
        <begin position="33"/>
        <end position="51"/>
    </location>
</feature>
<evidence type="ECO:0000256" key="7">
    <source>
        <dbReference type="SAM" id="Phobius"/>
    </source>
</evidence>
<evidence type="ECO:0000313" key="10">
    <source>
        <dbReference type="Proteomes" id="UP000321685"/>
    </source>
</evidence>
<organism evidence="9 10">
    <name type="scientific">Pseudonocardia sulfidoxydans NBRC 16205</name>
    <dbReference type="NCBI Taxonomy" id="1223511"/>
    <lineage>
        <taxon>Bacteria</taxon>
        <taxon>Bacillati</taxon>
        <taxon>Actinomycetota</taxon>
        <taxon>Actinomycetes</taxon>
        <taxon>Pseudonocardiales</taxon>
        <taxon>Pseudonocardiaceae</taxon>
        <taxon>Pseudonocardia</taxon>
    </lineage>
</organism>
<dbReference type="InterPro" id="IPR050638">
    <property type="entry name" value="AA-Vitamin_Transporters"/>
</dbReference>
<evidence type="ECO:0000256" key="6">
    <source>
        <dbReference type="SAM" id="MobiDB-lite"/>
    </source>
</evidence>
<evidence type="ECO:0000259" key="8">
    <source>
        <dbReference type="Pfam" id="PF00892"/>
    </source>
</evidence>
<feature type="domain" description="EamA" evidence="8">
    <location>
        <begin position="7"/>
        <end position="130"/>
    </location>
</feature>
<name>A0A511DLS3_9PSEU</name>
<keyword evidence="5 7" id="KW-0472">Membrane</keyword>
<dbReference type="Pfam" id="PF00892">
    <property type="entry name" value="EamA"/>
    <property type="match status" value="2"/>
</dbReference>
<dbReference type="InterPro" id="IPR000620">
    <property type="entry name" value="EamA_dom"/>
</dbReference>
<feature type="transmembrane region" description="Helical" evidence="7">
    <location>
        <begin position="58"/>
        <end position="82"/>
    </location>
</feature>
<dbReference type="RefSeq" id="WP_147109946.1">
    <property type="nucleotide sequence ID" value="NZ_BJVJ01000039.1"/>
</dbReference>
<evidence type="ECO:0000256" key="2">
    <source>
        <dbReference type="ARBA" id="ARBA00007362"/>
    </source>
</evidence>
<feature type="transmembrane region" description="Helical" evidence="7">
    <location>
        <begin position="171"/>
        <end position="189"/>
    </location>
</feature>
<feature type="region of interest" description="Disordered" evidence="6">
    <location>
        <begin position="288"/>
        <end position="313"/>
    </location>
</feature>
<evidence type="ECO:0000313" key="9">
    <source>
        <dbReference type="EMBL" id="GEL24734.1"/>
    </source>
</evidence>
<keyword evidence="10" id="KW-1185">Reference proteome</keyword>
<comment type="similarity">
    <text evidence="2">Belongs to the EamA transporter family.</text>
</comment>
<feature type="domain" description="EamA" evidence="8">
    <location>
        <begin position="143"/>
        <end position="282"/>
    </location>
</feature>
<dbReference type="SUPFAM" id="SSF103481">
    <property type="entry name" value="Multidrug resistance efflux transporter EmrE"/>
    <property type="match status" value="2"/>
</dbReference>
<keyword evidence="4 7" id="KW-1133">Transmembrane helix</keyword>
<dbReference type="PANTHER" id="PTHR32322:SF9">
    <property type="entry name" value="AMINO-ACID METABOLITE EFFLUX PUMP-RELATED"/>
    <property type="match status" value="1"/>
</dbReference>
<evidence type="ECO:0000256" key="4">
    <source>
        <dbReference type="ARBA" id="ARBA00022989"/>
    </source>
</evidence>
<evidence type="ECO:0000256" key="5">
    <source>
        <dbReference type="ARBA" id="ARBA00023136"/>
    </source>
</evidence>
<comment type="subcellular location">
    <subcellularLocation>
        <location evidence="1">Membrane</location>
        <topology evidence="1">Multi-pass membrane protein</topology>
    </subcellularLocation>
</comment>
<evidence type="ECO:0000256" key="1">
    <source>
        <dbReference type="ARBA" id="ARBA00004141"/>
    </source>
</evidence>
<feature type="transmembrane region" description="Helical" evidence="7">
    <location>
        <begin position="139"/>
        <end position="159"/>
    </location>
</feature>
<dbReference type="EMBL" id="BJVJ01000039">
    <property type="protein sequence ID" value="GEL24734.1"/>
    <property type="molecule type" value="Genomic_DNA"/>
</dbReference>
<dbReference type="GO" id="GO:0016020">
    <property type="term" value="C:membrane"/>
    <property type="evidence" value="ECO:0007669"/>
    <property type="project" value="UniProtKB-SubCell"/>
</dbReference>
<feature type="transmembrane region" description="Helical" evidence="7">
    <location>
        <begin position="7"/>
        <end position="27"/>
    </location>
</feature>
<reference evidence="9 10" key="1">
    <citation type="submission" date="2019-07" db="EMBL/GenBank/DDBJ databases">
        <title>Whole genome shotgun sequence of Pseudonocardia sulfidoxydans NBRC 16205.</title>
        <authorList>
            <person name="Hosoyama A."/>
            <person name="Uohara A."/>
            <person name="Ohji S."/>
            <person name="Ichikawa N."/>
        </authorList>
    </citation>
    <scope>NUCLEOTIDE SEQUENCE [LARGE SCALE GENOMIC DNA]</scope>
    <source>
        <strain evidence="9 10">NBRC 16205</strain>
    </source>
</reference>
<keyword evidence="3 7" id="KW-0812">Transmembrane</keyword>
<dbReference type="AlphaFoldDB" id="A0A511DLS3"/>
<comment type="caution">
    <text evidence="9">The sequence shown here is derived from an EMBL/GenBank/DDBJ whole genome shotgun (WGS) entry which is preliminary data.</text>
</comment>